<evidence type="ECO:0000259" key="9">
    <source>
        <dbReference type="Pfam" id="PF02384"/>
    </source>
</evidence>
<evidence type="ECO:0000256" key="7">
    <source>
        <dbReference type="ARBA" id="ARBA00047942"/>
    </source>
</evidence>
<name>A0ABX8GTT0_9BACT</name>
<dbReference type="PROSITE" id="PS00092">
    <property type="entry name" value="N6_MTASE"/>
    <property type="match status" value="1"/>
</dbReference>
<dbReference type="GO" id="GO:0008168">
    <property type="term" value="F:methyltransferase activity"/>
    <property type="evidence" value="ECO:0007669"/>
    <property type="project" value="UniProtKB-KW"/>
</dbReference>
<keyword evidence="5" id="KW-0949">S-adenosyl-L-methionine</keyword>
<dbReference type="PANTHER" id="PTHR42998:SF1">
    <property type="entry name" value="TYPE I RESTRICTION ENZYME HINDI METHYLASE SUBUNIT"/>
    <property type="match status" value="1"/>
</dbReference>
<comment type="catalytic activity">
    <reaction evidence="7">
        <text>a 2'-deoxyadenosine in DNA + S-adenosyl-L-methionine = an N(6)-methyl-2'-deoxyadenosine in DNA + S-adenosyl-L-homocysteine + H(+)</text>
        <dbReference type="Rhea" id="RHEA:15197"/>
        <dbReference type="Rhea" id="RHEA-COMP:12418"/>
        <dbReference type="Rhea" id="RHEA-COMP:12419"/>
        <dbReference type="ChEBI" id="CHEBI:15378"/>
        <dbReference type="ChEBI" id="CHEBI:57856"/>
        <dbReference type="ChEBI" id="CHEBI:59789"/>
        <dbReference type="ChEBI" id="CHEBI:90615"/>
        <dbReference type="ChEBI" id="CHEBI:90616"/>
        <dbReference type="EC" id="2.1.1.72"/>
    </reaction>
</comment>
<dbReference type="PRINTS" id="PR00507">
    <property type="entry name" value="N12N6MTFRASE"/>
</dbReference>
<dbReference type="Pfam" id="PF02384">
    <property type="entry name" value="N6_Mtase"/>
    <property type="match status" value="1"/>
</dbReference>
<keyword evidence="4" id="KW-0808">Transferase</keyword>
<evidence type="ECO:0000256" key="5">
    <source>
        <dbReference type="ARBA" id="ARBA00022691"/>
    </source>
</evidence>
<dbReference type="InterPro" id="IPR022749">
    <property type="entry name" value="D12N6_MeTrfase_N"/>
</dbReference>
<accession>A0ABX8GTT0</accession>
<dbReference type="EC" id="2.1.1.72" evidence="2"/>
<dbReference type="RefSeq" id="WP_144074098.1">
    <property type="nucleotide sequence ID" value="NZ_CP076128.1"/>
</dbReference>
<keyword evidence="3 11" id="KW-0489">Methyltransferase</keyword>
<dbReference type="Proteomes" id="UP000682802">
    <property type="component" value="Chromosome 1"/>
</dbReference>
<dbReference type="EMBL" id="CP076128">
    <property type="protein sequence ID" value="QWG06692.1"/>
    <property type="molecule type" value="Genomic_DNA"/>
</dbReference>
<proteinExistence type="inferred from homology"/>
<dbReference type="InterPro" id="IPR002052">
    <property type="entry name" value="DNA_methylase_N6_adenine_CS"/>
</dbReference>
<keyword evidence="12" id="KW-1185">Reference proteome</keyword>
<evidence type="ECO:0000313" key="12">
    <source>
        <dbReference type="Proteomes" id="UP000682802"/>
    </source>
</evidence>
<evidence type="ECO:0000313" key="11">
    <source>
        <dbReference type="EMBL" id="QWG06692.1"/>
    </source>
</evidence>
<evidence type="ECO:0000256" key="6">
    <source>
        <dbReference type="ARBA" id="ARBA00022747"/>
    </source>
</evidence>
<keyword evidence="6" id="KW-0680">Restriction system</keyword>
<evidence type="ECO:0000256" key="8">
    <source>
        <dbReference type="SAM" id="Coils"/>
    </source>
</evidence>
<dbReference type="SUPFAM" id="SSF53335">
    <property type="entry name" value="S-adenosyl-L-methionine-dependent methyltransferases"/>
    <property type="match status" value="1"/>
</dbReference>
<comment type="similarity">
    <text evidence="1">Belongs to the N(4)/N(6)-methyltransferase family.</text>
</comment>
<evidence type="ECO:0000256" key="4">
    <source>
        <dbReference type="ARBA" id="ARBA00022679"/>
    </source>
</evidence>
<dbReference type="InterPro" id="IPR029063">
    <property type="entry name" value="SAM-dependent_MTases_sf"/>
</dbReference>
<gene>
    <name evidence="11" type="ORF">KM029_15450</name>
</gene>
<keyword evidence="8" id="KW-0175">Coiled coil</keyword>
<dbReference type="InterPro" id="IPR003356">
    <property type="entry name" value="DNA_methylase_A-5"/>
</dbReference>
<dbReference type="GO" id="GO:0032259">
    <property type="term" value="P:methylation"/>
    <property type="evidence" value="ECO:0007669"/>
    <property type="project" value="UniProtKB-KW"/>
</dbReference>
<evidence type="ECO:0000256" key="2">
    <source>
        <dbReference type="ARBA" id="ARBA00011900"/>
    </source>
</evidence>
<feature type="domain" description="N6 adenine-specific DNA methyltransferase N-terminal" evidence="10">
    <location>
        <begin position="11"/>
        <end position="151"/>
    </location>
</feature>
<protein>
    <recommendedName>
        <fullName evidence="2">site-specific DNA-methyltransferase (adenine-specific)</fullName>
        <ecNumber evidence="2">2.1.1.72</ecNumber>
    </recommendedName>
</protein>
<evidence type="ECO:0000259" key="10">
    <source>
        <dbReference type="Pfam" id="PF12161"/>
    </source>
</evidence>
<evidence type="ECO:0000256" key="1">
    <source>
        <dbReference type="ARBA" id="ARBA00006594"/>
    </source>
</evidence>
<organism evidence="11 12">
    <name type="scientific">Flammeovirga kamogawensis</name>
    <dbReference type="NCBI Taxonomy" id="373891"/>
    <lineage>
        <taxon>Bacteria</taxon>
        <taxon>Pseudomonadati</taxon>
        <taxon>Bacteroidota</taxon>
        <taxon>Cytophagia</taxon>
        <taxon>Cytophagales</taxon>
        <taxon>Flammeovirgaceae</taxon>
        <taxon>Flammeovirga</taxon>
    </lineage>
</organism>
<feature type="domain" description="DNA methylase adenine-specific" evidence="9">
    <location>
        <begin position="163"/>
        <end position="477"/>
    </location>
</feature>
<evidence type="ECO:0000256" key="3">
    <source>
        <dbReference type="ARBA" id="ARBA00022603"/>
    </source>
</evidence>
<dbReference type="Gene3D" id="1.20.1260.30">
    <property type="match status" value="1"/>
</dbReference>
<sequence>MAKKVAEKEPLEKQLFKAADKMRKNIDAAEYKHVALGLIFIKYLSETFEAKYQELEADGDDAEDRDEYLAESIFFVPEQARWQFIQANATKTSIEYTDRNDNDRQGNIGNVLDNAMGLIEAENGDLKGVLPKVFGKDNLDKDTLSSMIDLFSNIGLGETLEKKKDLLGHVYEYFLGEFASAEGKKGGQFYTPKSIVQMMVEMIEPYEGRILDGACGSGGMFIMSEKFVQKHNGDVDDIVVYGQESNQTTYNLCRMNLAMHGMEGGNVAWNAEGSFLRDAHKDLKADFVLMNPPFNQKEWGVDQLQNDARWSLGTPPNGNANFGWMQYIIHHLNPTGGRAAVVLANGSLSSNSSGEGEIRQKMVDTDLVECVLMLPKQLFFNTGIPACVWFLHRDKPRKGETLFIDASELGYMEDRTHRAFAQEDIDKVTETYHAWQKKEESYEDVKGFCKTTKIEDIQKHKYVLTPGRYVGIPDEEDDGIPFDEKMKTYTDELRGQMDEAEQLDQKIKESLSKIGFSI</sequence>
<dbReference type="Pfam" id="PF12161">
    <property type="entry name" value="HsdM_N"/>
    <property type="match status" value="1"/>
</dbReference>
<dbReference type="InterPro" id="IPR038333">
    <property type="entry name" value="T1MK-like_N_sf"/>
</dbReference>
<dbReference type="InterPro" id="IPR052916">
    <property type="entry name" value="Type-I_RE_MTase_Subunit"/>
</dbReference>
<dbReference type="PANTHER" id="PTHR42998">
    <property type="entry name" value="TYPE I RESTRICTION ENZYME HINDVIIP M PROTEIN-RELATED"/>
    <property type="match status" value="1"/>
</dbReference>
<reference evidence="11 12" key="1">
    <citation type="submission" date="2021-05" db="EMBL/GenBank/DDBJ databases">
        <title>Comparative genomic studies on the polysaccharide-degrading batcterial strains of the Flammeovirga genus.</title>
        <authorList>
            <person name="Zewei F."/>
            <person name="Zheng Z."/>
            <person name="Yu L."/>
            <person name="Ruyue G."/>
            <person name="Yanhong M."/>
            <person name="Yuanyuan C."/>
            <person name="Jingyan G."/>
            <person name="Wenjun H."/>
        </authorList>
    </citation>
    <scope>NUCLEOTIDE SEQUENCE [LARGE SCALE GENOMIC DNA]</scope>
    <source>
        <strain evidence="11 12">YS10</strain>
    </source>
</reference>
<feature type="coiled-coil region" evidence="8">
    <location>
        <begin position="486"/>
        <end position="513"/>
    </location>
</feature>
<dbReference type="Gene3D" id="3.40.50.150">
    <property type="entry name" value="Vaccinia Virus protein VP39"/>
    <property type="match status" value="1"/>
</dbReference>